<feature type="domain" description="TfoX C-terminal" evidence="1">
    <location>
        <begin position="6"/>
        <end position="81"/>
    </location>
</feature>
<protein>
    <submittedName>
        <fullName evidence="2">TfoX/Sxy family protein</fullName>
    </submittedName>
</protein>
<dbReference type="PANTHER" id="PTHR36121">
    <property type="entry name" value="PROTEIN SXY"/>
    <property type="match status" value="1"/>
</dbReference>
<dbReference type="InterPro" id="IPR047525">
    <property type="entry name" value="TfoX-like"/>
</dbReference>
<keyword evidence="3" id="KW-1185">Reference proteome</keyword>
<accession>A0ABX0VHX1</accession>
<evidence type="ECO:0000313" key="3">
    <source>
        <dbReference type="Proteomes" id="UP000707352"/>
    </source>
</evidence>
<dbReference type="RefSeq" id="WP_167673920.1">
    <property type="nucleotide sequence ID" value="NZ_JAATJS010000005.1"/>
</dbReference>
<sequence length="101" mass="11059">MSDALISTLPGVGPVTQAWLEEVGIRTVAELRMLGAVEAYRRLKFMLPRRVSLNALYALEAALRGCHWLHLPADVKSALQREGKAIDEAFRRGAAARCSLG</sequence>
<dbReference type="PANTHER" id="PTHR36121:SF1">
    <property type="entry name" value="PROTEIN SXY"/>
    <property type="match status" value="1"/>
</dbReference>
<proteinExistence type="predicted"/>
<gene>
    <name evidence="2" type="ORF">HB375_15545</name>
</gene>
<dbReference type="InterPro" id="IPR007077">
    <property type="entry name" value="TfoX_C"/>
</dbReference>
<dbReference type="EMBL" id="JAATJS010000005">
    <property type="protein sequence ID" value="NIX78012.1"/>
    <property type="molecule type" value="Genomic_DNA"/>
</dbReference>
<name>A0ABX0VHX1_9HYPH</name>
<reference evidence="2 3" key="1">
    <citation type="submission" date="2020-03" db="EMBL/GenBank/DDBJ databases">
        <title>The genome sequence of Microvirga sp. c23x22.</title>
        <authorList>
            <person name="Zhang X."/>
        </authorList>
    </citation>
    <scope>NUCLEOTIDE SEQUENCE [LARGE SCALE GENOMIC DNA]</scope>
    <source>
        <strain evidence="3">c23x22</strain>
    </source>
</reference>
<dbReference type="Proteomes" id="UP000707352">
    <property type="component" value="Unassembled WGS sequence"/>
</dbReference>
<evidence type="ECO:0000313" key="2">
    <source>
        <dbReference type="EMBL" id="NIX78012.1"/>
    </source>
</evidence>
<dbReference type="Pfam" id="PF04994">
    <property type="entry name" value="TfoX_C"/>
    <property type="match status" value="1"/>
</dbReference>
<comment type="caution">
    <text evidence="2">The sequence shown here is derived from an EMBL/GenBank/DDBJ whole genome shotgun (WGS) entry which is preliminary data.</text>
</comment>
<dbReference type="Gene3D" id="1.10.150.20">
    <property type="entry name" value="5' to 3' exonuclease, C-terminal subdomain"/>
    <property type="match status" value="1"/>
</dbReference>
<organism evidence="2 3">
    <name type="scientific">Microvirga terricola</name>
    <dbReference type="NCBI Taxonomy" id="2719797"/>
    <lineage>
        <taxon>Bacteria</taxon>
        <taxon>Pseudomonadati</taxon>
        <taxon>Pseudomonadota</taxon>
        <taxon>Alphaproteobacteria</taxon>
        <taxon>Hyphomicrobiales</taxon>
        <taxon>Methylobacteriaceae</taxon>
        <taxon>Microvirga</taxon>
    </lineage>
</organism>
<evidence type="ECO:0000259" key="1">
    <source>
        <dbReference type="Pfam" id="PF04994"/>
    </source>
</evidence>